<keyword evidence="2" id="KW-0507">mRNA processing</keyword>
<dbReference type="InterPro" id="IPR021850">
    <property type="entry name" value="Symplekin/Pta1"/>
</dbReference>
<evidence type="ECO:0000313" key="7">
    <source>
        <dbReference type="Proteomes" id="UP000298138"/>
    </source>
</evidence>
<organism evidence="6 7">
    <name type="scientific">Ascodesmis nigricans</name>
    <dbReference type="NCBI Taxonomy" id="341454"/>
    <lineage>
        <taxon>Eukaryota</taxon>
        <taxon>Fungi</taxon>
        <taxon>Dikarya</taxon>
        <taxon>Ascomycota</taxon>
        <taxon>Pezizomycotina</taxon>
        <taxon>Pezizomycetes</taxon>
        <taxon>Pezizales</taxon>
        <taxon>Ascodesmidaceae</taxon>
        <taxon>Ascodesmis</taxon>
    </lineage>
</organism>
<evidence type="ECO:0000256" key="1">
    <source>
        <dbReference type="ARBA" id="ARBA00004123"/>
    </source>
</evidence>
<dbReference type="EMBL" id="ML220122">
    <property type="protein sequence ID" value="TGZ80924.1"/>
    <property type="molecule type" value="Genomic_DNA"/>
</dbReference>
<proteinExistence type="predicted"/>
<evidence type="ECO:0000313" key="6">
    <source>
        <dbReference type="EMBL" id="TGZ80924.1"/>
    </source>
</evidence>
<dbReference type="Pfam" id="PF11935">
    <property type="entry name" value="SYMPK_PTA1_N"/>
    <property type="match status" value="1"/>
</dbReference>
<evidence type="ECO:0000256" key="4">
    <source>
        <dbReference type="SAM" id="MobiDB-lite"/>
    </source>
</evidence>
<dbReference type="Gene3D" id="1.25.10.10">
    <property type="entry name" value="Leucine-rich Repeat Variant"/>
    <property type="match status" value="1"/>
</dbReference>
<dbReference type="PANTHER" id="PTHR15245:SF20">
    <property type="entry name" value="SYMPLEKIN"/>
    <property type="match status" value="1"/>
</dbReference>
<feature type="compositionally biased region" description="Pro residues" evidence="4">
    <location>
        <begin position="330"/>
        <end position="354"/>
    </location>
</feature>
<dbReference type="OrthoDB" id="331600at2759"/>
<reference evidence="6 7" key="1">
    <citation type="submission" date="2019-04" db="EMBL/GenBank/DDBJ databases">
        <title>Comparative genomics and transcriptomics to analyze fruiting body development in filamentous ascomycetes.</title>
        <authorList>
            <consortium name="DOE Joint Genome Institute"/>
            <person name="Lutkenhaus R."/>
            <person name="Traeger S."/>
            <person name="Breuer J."/>
            <person name="Kuo A."/>
            <person name="Lipzen A."/>
            <person name="Pangilinan J."/>
            <person name="Dilworth D."/>
            <person name="Sandor L."/>
            <person name="Poggeler S."/>
            <person name="Barry K."/>
            <person name="Grigoriev I.V."/>
            <person name="Nowrousian M."/>
        </authorList>
    </citation>
    <scope>NUCLEOTIDE SEQUENCE [LARGE SCALE GENOMIC DNA]</scope>
    <source>
        <strain evidence="6 7">CBS 389.68</strain>
    </source>
</reference>
<dbReference type="STRING" id="341454.A0A4S2MWI8"/>
<dbReference type="InterPro" id="IPR016024">
    <property type="entry name" value="ARM-type_fold"/>
</dbReference>
<dbReference type="InParanoid" id="A0A4S2MWI8"/>
<name>A0A4S2MWI8_9PEZI</name>
<keyword evidence="7" id="KW-1185">Reference proteome</keyword>
<accession>A0A4S2MWI8</accession>
<keyword evidence="3" id="KW-0539">Nucleus</keyword>
<evidence type="ECO:0000256" key="2">
    <source>
        <dbReference type="ARBA" id="ARBA00022664"/>
    </source>
</evidence>
<dbReference type="PANTHER" id="PTHR15245">
    <property type="entry name" value="SYMPLEKIN-RELATED"/>
    <property type="match status" value="1"/>
</dbReference>
<comment type="subcellular location">
    <subcellularLocation>
        <location evidence="1">Nucleus</location>
    </subcellularLocation>
</comment>
<protein>
    <recommendedName>
        <fullName evidence="5">Symplekin/Pta1 N-terminal domain-containing protein</fullName>
    </recommendedName>
</protein>
<evidence type="ECO:0000256" key="3">
    <source>
        <dbReference type="ARBA" id="ARBA00023242"/>
    </source>
</evidence>
<dbReference type="InterPro" id="IPR011989">
    <property type="entry name" value="ARM-like"/>
</dbReference>
<dbReference type="Proteomes" id="UP000298138">
    <property type="component" value="Unassembled WGS sequence"/>
</dbReference>
<dbReference type="SUPFAM" id="SSF48371">
    <property type="entry name" value="ARM repeat"/>
    <property type="match status" value="1"/>
</dbReference>
<gene>
    <name evidence="6" type="ORF">EX30DRAFT_341248</name>
</gene>
<dbReference type="AlphaFoldDB" id="A0A4S2MWI8"/>
<evidence type="ECO:0000259" key="5">
    <source>
        <dbReference type="Pfam" id="PF11935"/>
    </source>
</evidence>
<feature type="region of interest" description="Disordered" evidence="4">
    <location>
        <begin position="302"/>
        <end position="355"/>
    </location>
</feature>
<dbReference type="GO" id="GO:0006397">
    <property type="term" value="P:mRNA processing"/>
    <property type="evidence" value="ECO:0007669"/>
    <property type="project" value="UniProtKB-KW"/>
</dbReference>
<feature type="compositionally biased region" description="Basic and acidic residues" evidence="4">
    <location>
        <begin position="318"/>
        <end position="327"/>
    </location>
</feature>
<dbReference type="GO" id="GO:0005847">
    <property type="term" value="C:mRNA cleavage and polyadenylation specificity factor complex"/>
    <property type="evidence" value="ECO:0007669"/>
    <property type="project" value="TreeGrafter"/>
</dbReference>
<dbReference type="FunCoup" id="A0A4S2MWI8">
    <property type="interactions" value="179"/>
</dbReference>
<sequence>MAAPQQPSVEAQLQQLGQARELVMSDPTYWPQVLQGTLPIITSPVIEFRRWGADFLAETFSSPVVTTDAKQSLALQCLDTLLRLVEEPDAGILKSVVQCCASVYPMIFRYVCQNRNEADLWNKMSSLKSKILNLWDAAPVGVNLACIKFVQRVVLVQSRGTTDPRLVDKFDTSLGSVPAAHPLLSLPSLDAEAQGLLDRLLSILHEENSEPTVITATLNNLAVIIKTRPPLAPKVLMAVMNFNPFSGIGKPLTTQNRLMMLCMEKTVRILLMNILRSNPNGPHVGKISMHLQRLQQSKAELSEQISKKRGAAFQQDNDISKRAKTERPIAPQPVVTPIPTPPPPQVPTPTPPQPTQQVITGPMSLAQLFTLATDPAMALFDGTQLPLDMVVQIVLGSLYSIKPETLNTATAAIRDRYNAIQVKFAPLPSPATGQEIIKEDEVQLQLGEYRLPPPQPIPPEQLRQAAIDSIDRMFSIIENFEKISLINRKSKLGVNRLAASNWDREGWTSMIVRLPTRGIYADTQPFKTEDGEDKFSLADLIRERLFKYVTADFRGCMDIAVAWLNEEWYNDKVQAQTEEGKNREPQCEKWTMKVMDAIFPFLEAKDRLFMRMVAEIPEIPKGLLEKIKLLCLDPDRTHLGLNTFHYLASLRPPVREQCMDYLEDLYKTQPDLRKQIMKMLQKWRPTALAIEGSPDGTTTLTVPGSGTAAAITPTHEQVVSS</sequence>
<feature type="domain" description="Symplekin/Pta1 N-terminal" evidence="5">
    <location>
        <begin position="90"/>
        <end position="307"/>
    </location>
</feature>
<dbReference type="InterPro" id="IPR032460">
    <property type="entry name" value="Symplekin/Pta1_N"/>
</dbReference>